<protein>
    <recommendedName>
        <fullName evidence="1">RNase H type-1 domain-containing protein</fullName>
    </recommendedName>
</protein>
<keyword evidence="3" id="KW-1185">Reference proteome</keyword>
<dbReference type="Proteomes" id="UP000593572">
    <property type="component" value="Unassembled WGS sequence"/>
</dbReference>
<dbReference type="PANTHER" id="PTHR47074">
    <property type="entry name" value="BNAC02G40300D PROTEIN"/>
    <property type="match status" value="1"/>
</dbReference>
<reference evidence="2 3" key="1">
    <citation type="journal article" date="2019" name="Genome Biol. Evol.">
        <title>Insights into the evolution of the New World diploid cottons (Gossypium, subgenus Houzingenia) based on genome sequencing.</title>
        <authorList>
            <person name="Grover C.E."/>
            <person name="Arick M.A. 2nd"/>
            <person name="Thrash A."/>
            <person name="Conover J.L."/>
            <person name="Sanders W.S."/>
            <person name="Peterson D.G."/>
            <person name="Frelichowski J.E."/>
            <person name="Scheffler J.A."/>
            <person name="Scheffler B.E."/>
            <person name="Wendel J.F."/>
        </authorList>
    </citation>
    <scope>NUCLEOTIDE SEQUENCE [LARGE SCALE GENOMIC DNA]</scope>
    <source>
        <strain evidence="2">157</strain>
        <tissue evidence="2">Leaf</tissue>
    </source>
</reference>
<evidence type="ECO:0000259" key="1">
    <source>
        <dbReference type="Pfam" id="PF13456"/>
    </source>
</evidence>
<dbReference type="GO" id="GO:0003676">
    <property type="term" value="F:nucleic acid binding"/>
    <property type="evidence" value="ECO:0007669"/>
    <property type="project" value="InterPro"/>
</dbReference>
<sequence length="173" mass="19739">MHVKVNFDAAFDKQHKKSCIAIVIRNSSGQLLKVKVYNNEYILTTFAAKALTCVQAIRFGVELGFLRVEVKGRQTNKVTHIIAKEWLNEDVNTYLANGLSNSVVWVVEDDRLGGRGGSERATKIVSKITHKGDAFDHKKIWVVDGHFFEAWKEDLLRTRVIVEDEDSLRDDFF</sequence>
<dbReference type="InterPro" id="IPR052929">
    <property type="entry name" value="RNase_H-like_EbsB-rel"/>
</dbReference>
<evidence type="ECO:0000313" key="3">
    <source>
        <dbReference type="Proteomes" id="UP000593572"/>
    </source>
</evidence>
<evidence type="ECO:0000313" key="2">
    <source>
        <dbReference type="EMBL" id="MBA0561239.1"/>
    </source>
</evidence>
<name>A0A7J8M955_9ROSI</name>
<dbReference type="InterPro" id="IPR002156">
    <property type="entry name" value="RNaseH_domain"/>
</dbReference>
<dbReference type="Pfam" id="PF13456">
    <property type="entry name" value="RVT_3"/>
    <property type="match status" value="1"/>
</dbReference>
<dbReference type="EMBL" id="JABEZX010000007">
    <property type="protein sequence ID" value="MBA0561239.1"/>
    <property type="molecule type" value="Genomic_DNA"/>
</dbReference>
<comment type="caution">
    <text evidence="2">The sequence shown here is derived from an EMBL/GenBank/DDBJ whole genome shotgun (WGS) entry which is preliminary data.</text>
</comment>
<dbReference type="GO" id="GO:0004523">
    <property type="term" value="F:RNA-DNA hybrid ribonuclease activity"/>
    <property type="evidence" value="ECO:0007669"/>
    <property type="project" value="InterPro"/>
</dbReference>
<organism evidence="2 3">
    <name type="scientific">Gossypium lobatum</name>
    <dbReference type="NCBI Taxonomy" id="34289"/>
    <lineage>
        <taxon>Eukaryota</taxon>
        <taxon>Viridiplantae</taxon>
        <taxon>Streptophyta</taxon>
        <taxon>Embryophyta</taxon>
        <taxon>Tracheophyta</taxon>
        <taxon>Spermatophyta</taxon>
        <taxon>Magnoliopsida</taxon>
        <taxon>eudicotyledons</taxon>
        <taxon>Gunneridae</taxon>
        <taxon>Pentapetalae</taxon>
        <taxon>rosids</taxon>
        <taxon>malvids</taxon>
        <taxon>Malvales</taxon>
        <taxon>Malvaceae</taxon>
        <taxon>Malvoideae</taxon>
        <taxon>Gossypium</taxon>
    </lineage>
</organism>
<dbReference type="AlphaFoldDB" id="A0A7J8M955"/>
<dbReference type="PANTHER" id="PTHR47074:SF61">
    <property type="entry name" value="RNASE H TYPE-1 DOMAIN-CONTAINING PROTEIN"/>
    <property type="match status" value="1"/>
</dbReference>
<accession>A0A7J8M955</accession>
<proteinExistence type="predicted"/>
<feature type="domain" description="RNase H type-1" evidence="1">
    <location>
        <begin position="6"/>
        <end position="94"/>
    </location>
</feature>
<gene>
    <name evidence="2" type="ORF">Golob_018087</name>
</gene>